<protein>
    <submittedName>
        <fullName evidence="1">Uncharacterized protein</fullName>
    </submittedName>
</protein>
<accession>A0A0F4IQW6</accession>
<dbReference type="OrthoDB" id="4214928at2"/>
<gene>
    <name evidence="1" type="ORF">VR44_36950</name>
</gene>
<reference evidence="1 2" key="1">
    <citation type="submission" date="2015-02" db="EMBL/GenBank/DDBJ databases">
        <authorList>
            <person name="Ju K.-S."/>
            <person name="Doroghazi J.R."/>
            <person name="Metcalf W."/>
        </authorList>
    </citation>
    <scope>NUCLEOTIDE SEQUENCE [LARGE SCALE GENOMIC DNA]</scope>
    <source>
        <strain evidence="1 2">NRRL ISP-5550</strain>
    </source>
</reference>
<keyword evidence="2" id="KW-1185">Reference proteome</keyword>
<dbReference type="Proteomes" id="UP000033551">
    <property type="component" value="Unassembled WGS sequence"/>
</dbReference>
<dbReference type="RefSeq" id="WP_045952045.1">
    <property type="nucleotide sequence ID" value="NZ_JZWV01001338.1"/>
</dbReference>
<comment type="caution">
    <text evidence="1">The sequence shown here is derived from an EMBL/GenBank/DDBJ whole genome shotgun (WGS) entry which is preliminary data.</text>
</comment>
<dbReference type="PATRIC" id="fig|68223.7.peg.4773"/>
<organism evidence="1 2">
    <name type="scientific">Streptomyces katrae</name>
    <dbReference type="NCBI Taxonomy" id="68223"/>
    <lineage>
        <taxon>Bacteria</taxon>
        <taxon>Bacillati</taxon>
        <taxon>Actinomycetota</taxon>
        <taxon>Actinomycetes</taxon>
        <taxon>Kitasatosporales</taxon>
        <taxon>Streptomycetaceae</taxon>
        <taxon>Streptomyces</taxon>
    </lineage>
</organism>
<dbReference type="EMBL" id="JZWV01001338">
    <property type="protein sequence ID" value="KJY23888.1"/>
    <property type="molecule type" value="Genomic_DNA"/>
</dbReference>
<proteinExistence type="predicted"/>
<dbReference type="AlphaFoldDB" id="A0A0F4IQW6"/>
<evidence type="ECO:0000313" key="1">
    <source>
        <dbReference type="EMBL" id="KJY23888.1"/>
    </source>
</evidence>
<name>A0A0F4IQW6_9ACTN</name>
<sequence>MTGRGEAVENEQGWAWECDPSRIWVLGEMADEHQALVSGVMDGLVDLASMGIDPKTGSLYEDPAPMRLRTYEDERLMVWYQTIRHRHRVYLKRVNL</sequence>
<evidence type="ECO:0000313" key="2">
    <source>
        <dbReference type="Proteomes" id="UP000033551"/>
    </source>
</evidence>